<accession>A0AAD2D6F4</accession>
<comment type="caution">
    <text evidence="2">The sequence shown here is derived from an EMBL/GenBank/DDBJ whole genome shotgun (WGS) entry which is preliminary data.</text>
</comment>
<reference evidence="2" key="1">
    <citation type="submission" date="2023-07" db="EMBL/GenBank/DDBJ databases">
        <authorList>
            <consortium name="AG Swart"/>
            <person name="Singh M."/>
            <person name="Singh A."/>
            <person name="Seah K."/>
            <person name="Emmerich C."/>
        </authorList>
    </citation>
    <scope>NUCLEOTIDE SEQUENCE</scope>
    <source>
        <strain evidence="2">DP1</strain>
    </source>
</reference>
<gene>
    <name evidence="2" type="ORF">ECRASSUSDP1_LOCUS24535</name>
</gene>
<dbReference type="Proteomes" id="UP001295684">
    <property type="component" value="Unassembled WGS sequence"/>
</dbReference>
<sequence length="211" mass="24655">MSFHNFWKLEELRCDVPDECQEKDQSRDRLDLVAKRSENVVRNSNLQKFAQRNSESPAKTTKQQLGNKEILLEERKGRIQRKHTYDTTTKRKHRHDSLQKGGLQRNMDYKSEEMSPRSPMISEIKSLLRIIHQKKLKKARSNKTRKLRKGFKPKEGFCDKVIKFQKQVSCKKPDISCIYDTFNPVQVKSIIQGNMVKVIEDDVQNPALGGV</sequence>
<keyword evidence="3" id="KW-1185">Reference proteome</keyword>
<evidence type="ECO:0000313" key="2">
    <source>
        <dbReference type="EMBL" id="CAI2383044.1"/>
    </source>
</evidence>
<feature type="region of interest" description="Disordered" evidence="1">
    <location>
        <begin position="43"/>
        <end position="66"/>
    </location>
</feature>
<proteinExistence type="predicted"/>
<evidence type="ECO:0000256" key="1">
    <source>
        <dbReference type="SAM" id="MobiDB-lite"/>
    </source>
</evidence>
<evidence type="ECO:0000313" key="3">
    <source>
        <dbReference type="Proteomes" id="UP001295684"/>
    </source>
</evidence>
<dbReference type="AlphaFoldDB" id="A0AAD2D6F4"/>
<dbReference type="EMBL" id="CAMPGE010025265">
    <property type="protein sequence ID" value="CAI2383044.1"/>
    <property type="molecule type" value="Genomic_DNA"/>
</dbReference>
<protein>
    <submittedName>
        <fullName evidence="2">Uncharacterized protein</fullName>
    </submittedName>
</protein>
<feature type="region of interest" description="Disordered" evidence="1">
    <location>
        <begin position="82"/>
        <end position="101"/>
    </location>
</feature>
<organism evidence="2 3">
    <name type="scientific">Euplotes crassus</name>
    <dbReference type="NCBI Taxonomy" id="5936"/>
    <lineage>
        <taxon>Eukaryota</taxon>
        <taxon>Sar</taxon>
        <taxon>Alveolata</taxon>
        <taxon>Ciliophora</taxon>
        <taxon>Intramacronucleata</taxon>
        <taxon>Spirotrichea</taxon>
        <taxon>Hypotrichia</taxon>
        <taxon>Euplotida</taxon>
        <taxon>Euplotidae</taxon>
        <taxon>Moneuplotes</taxon>
    </lineage>
</organism>
<name>A0AAD2D6F4_EUPCR</name>